<dbReference type="AlphaFoldDB" id="A0AAN3D7I2"/>
<reference evidence="2" key="2">
    <citation type="submission" date="2007-04" db="EMBL/GenBank/DDBJ databases">
        <title>Draft genome sequence of Bacteroides ovatus (ATCC 8483).</title>
        <authorList>
            <person name="Sudarsanam P."/>
            <person name="Ley R."/>
            <person name="Guruge J."/>
            <person name="Turnbaugh P.J."/>
            <person name="Mahowald M."/>
            <person name="Liep D."/>
            <person name="Gordon J."/>
        </authorList>
    </citation>
    <scope>NUCLEOTIDE SEQUENCE [LARGE SCALE GENOMIC DNA]</scope>
    <source>
        <strain evidence="2">ATCC 8483 / DSM 1896 / JCM 5824 / BCRC 10623 / CCUG 4943 / NCTC 11153</strain>
    </source>
</reference>
<name>A0AAN3D7I2_BACO1</name>
<proteinExistence type="predicted"/>
<organism evidence="1 2">
    <name type="scientific">Bacteroides ovatus (strain ATCC 8483 / DSM 1896 / JCM 5824 / BCRC 10623 / CCUG 4943 / NCTC 11153)</name>
    <dbReference type="NCBI Taxonomy" id="411476"/>
    <lineage>
        <taxon>Bacteria</taxon>
        <taxon>Pseudomonadati</taxon>
        <taxon>Bacteroidota</taxon>
        <taxon>Bacteroidia</taxon>
        <taxon>Bacteroidales</taxon>
        <taxon>Bacteroidaceae</taxon>
        <taxon>Bacteroides</taxon>
    </lineage>
</organism>
<accession>A0AAN3D7I2</accession>
<evidence type="ECO:0000313" key="1">
    <source>
        <dbReference type="EMBL" id="EDO09590.1"/>
    </source>
</evidence>
<sequence length="37" mass="4463">MNSFFTQMVEANRKWGIKDLNCPMPKKDIKWLNEYVS</sequence>
<dbReference type="Proteomes" id="UP000005475">
    <property type="component" value="Unassembled WGS sequence"/>
</dbReference>
<dbReference type="EMBL" id="AAXF02000054">
    <property type="protein sequence ID" value="EDO09590.1"/>
    <property type="molecule type" value="Genomic_DNA"/>
</dbReference>
<gene>
    <name evidence="1" type="ORF">BACOVA_05453</name>
</gene>
<comment type="caution">
    <text evidence="1">The sequence shown here is derived from an EMBL/GenBank/DDBJ whole genome shotgun (WGS) entry which is preliminary data.</text>
</comment>
<protein>
    <submittedName>
        <fullName evidence="1">Uncharacterized protein</fullName>
    </submittedName>
</protein>
<reference evidence="1 2" key="1">
    <citation type="submission" date="2007-03" db="EMBL/GenBank/DDBJ databases">
        <authorList>
            <person name="Fulton L."/>
            <person name="Clifton S."/>
            <person name="Fulton B."/>
            <person name="Xu J."/>
            <person name="Minx P."/>
            <person name="Pepin K.H."/>
            <person name="Johnson M."/>
            <person name="Thiruvilangam P."/>
            <person name="Bhonagiri V."/>
            <person name="Nash W.E."/>
            <person name="Mardis E.R."/>
            <person name="Wilson R.K."/>
        </authorList>
    </citation>
    <scope>NUCLEOTIDE SEQUENCE [LARGE SCALE GENOMIC DNA]</scope>
    <source>
        <strain evidence="2">ATCC 8483 / DSM 1896 / JCM 5824 / BCRC 10623 / CCUG 4943 / NCTC 11153</strain>
    </source>
</reference>
<evidence type="ECO:0000313" key="2">
    <source>
        <dbReference type="Proteomes" id="UP000005475"/>
    </source>
</evidence>